<evidence type="ECO:0000256" key="4">
    <source>
        <dbReference type="SAM" id="Phobius"/>
    </source>
</evidence>
<dbReference type="InterPro" id="IPR009677">
    <property type="entry name" value="DUF1266"/>
</dbReference>
<dbReference type="InterPro" id="IPR011990">
    <property type="entry name" value="TPR-like_helical_dom_sf"/>
</dbReference>
<name>A0A178A087_9BACI</name>
<accession>A0A178A087</accession>
<dbReference type="SUPFAM" id="SSF48452">
    <property type="entry name" value="TPR-like"/>
    <property type="match status" value="1"/>
</dbReference>
<proteinExistence type="predicted"/>
<dbReference type="PROSITE" id="PS50005">
    <property type="entry name" value="TPR"/>
    <property type="match status" value="1"/>
</dbReference>
<dbReference type="Gene3D" id="1.25.40.10">
    <property type="entry name" value="Tetratricopeptide repeat domain"/>
    <property type="match status" value="1"/>
</dbReference>
<evidence type="ECO:0000256" key="3">
    <source>
        <dbReference type="PROSITE-ProRule" id="PRU00339"/>
    </source>
</evidence>
<reference evidence="6 7" key="1">
    <citation type="submission" date="2015-05" db="EMBL/GenBank/DDBJ databases">
        <title>Comparison of genome.</title>
        <authorList>
            <person name="Zheng Z."/>
            <person name="Sun M."/>
        </authorList>
    </citation>
    <scope>NUCLEOTIDE SEQUENCE [LARGE SCALE GENOMIC DNA]</scope>
    <source>
        <strain evidence="6 7">G25-74</strain>
    </source>
</reference>
<keyword evidence="3" id="KW-0802">TPR repeat</keyword>
<evidence type="ECO:0000256" key="2">
    <source>
        <dbReference type="ARBA" id="ARBA00023016"/>
    </source>
</evidence>
<dbReference type="InterPro" id="IPR019734">
    <property type="entry name" value="TPR_rpt"/>
</dbReference>
<feature type="repeat" description="TPR" evidence="3">
    <location>
        <begin position="237"/>
        <end position="270"/>
    </location>
</feature>
<keyword evidence="7" id="KW-1185">Reference proteome</keyword>
<keyword evidence="4" id="KW-1133">Transmembrane helix</keyword>
<dbReference type="SUPFAM" id="SSF46565">
    <property type="entry name" value="Chaperone J-domain"/>
    <property type="match status" value="1"/>
</dbReference>
<dbReference type="PROSITE" id="PS50076">
    <property type="entry name" value="DNAJ_2"/>
    <property type="match status" value="1"/>
</dbReference>
<feature type="domain" description="J" evidence="5">
    <location>
        <begin position="2"/>
        <end position="69"/>
    </location>
</feature>
<organism evidence="6 7">
    <name type="scientific">Lederbergia galactosidilytica</name>
    <dbReference type="NCBI Taxonomy" id="217031"/>
    <lineage>
        <taxon>Bacteria</taxon>
        <taxon>Bacillati</taxon>
        <taxon>Bacillota</taxon>
        <taxon>Bacilli</taxon>
        <taxon>Bacillales</taxon>
        <taxon>Bacillaceae</taxon>
        <taxon>Lederbergia</taxon>
    </lineage>
</organism>
<keyword evidence="4" id="KW-0812">Transmembrane</keyword>
<evidence type="ECO:0000259" key="5">
    <source>
        <dbReference type="PROSITE" id="PS50076"/>
    </source>
</evidence>
<evidence type="ECO:0000313" key="6">
    <source>
        <dbReference type="EMBL" id="OAK73531.1"/>
    </source>
</evidence>
<gene>
    <name evidence="6" type="ORF">ABB05_06785</name>
</gene>
<sequence>MSVWETLEIEPTDDLKAIKKAYAKALKTYHPEEDPVGYQRLREAYDSAIKLAKEGIFVVSPSQEYETSLNRVEDYDPHELDLPIEEHPVDQFIQKVQDLYDDFFARIDIKNWESLLQEDIIWNVQYSEPLQDRLIEFLEDCPFLPVAIWQLLDQTFYWQENKEELESRYGRITKQFLLENINGIKQLGYDYFNKDFKFDYEEYLQLRADAQVFLMEDDLVSAEEALDQAFQLFQSDPDLLHLQGIYYLRVHDYAKAQQAFANKLSISPTDPDALLYQAQLHFSAEKFTETIQDCELLLEHHPEHLGGLLLMIKSYLGLHDENTAYEWITKAIELHPERPEFRPYQSMVLNKKTRKVPMPKLDFKIKSKFFLNNVLAYIFIILRRAWVYLFAFLVLLCTPLPFKYTALLLIPILWEIAKILKGEFLPLFMLSRKKRRELYFRCLSAGCVDSNFLERYFIAYDFTYIRDRLIGKRFLTKVLKQWEITNPSELKQKINDLLDGEIQQEFNHVLHQLMPLSEKARDLYIDSLSKDDPDYPKLFLANRGIHTLTENGVVAVDWAWAIYLSRFGRRLGYLSKDEAKRFMVKAAQCSQESYPSWIEYFTAFHLGNYFKAKDSKHNHYAKHGLSAIFGLLGGPQSPLLKIKWKNDLVHDQR</sequence>
<dbReference type="Proteomes" id="UP000077881">
    <property type="component" value="Unassembled WGS sequence"/>
</dbReference>
<evidence type="ECO:0000313" key="7">
    <source>
        <dbReference type="Proteomes" id="UP000077881"/>
    </source>
</evidence>
<dbReference type="Pfam" id="PF06889">
    <property type="entry name" value="DUF1266"/>
    <property type="match status" value="1"/>
</dbReference>
<dbReference type="InterPro" id="IPR036869">
    <property type="entry name" value="J_dom_sf"/>
</dbReference>
<dbReference type="InterPro" id="IPR001623">
    <property type="entry name" value="DnaJ_domain"/>
</dbReference>
<keyword evidence="1" id="KW-0235">DNA replication</keyword>
<evidence type="ECO:0000256" key="1">
    <source>
        <dbReference type="ARBA" id="ARBA00022705"/>
    </source>
</evidence>
<dbReference type="SMART" id="SM00028">
    <property type="entry name" value="TPR"/>
    <property type="match status" value="4"/>
</dbReference>
<dbReference type="AlphaFoldDB" id="A0A178A087"/>
<dbReference type="GO" id="GO:0006260">
    <property type="term" value="P:DNA replication"/>
    <property type="evidence" value="ECO:0007669"/>
    <property type="project" value="UniProtKB-KW"/>
</dbReference>
<dbReference type="RefSeq" id="WP_057987130.1">
    <property type="nucleotide sequence ID" value="NZ_JAGGKH010000017.1"/>
</dbReference>
<keyword evidence="2" id="KW-0346">Stress response</keyword>
<feature type="transmembrane region" description="Helical" evidence="4">
    <location>
        <begin position="374"/>
        <end position="396"/>
    </location>
</feature>
<protein>
    <recommendedName>
        <fullName evidence="5">J domain-containing protein</fullName>
    </recommendedName>
</protein>
<keyword evidence="4" id="KW-0472">Membrane</keyword>
<dbReference type="PATRIC" id="fig|217031.6.peg.1470"/>
<comment type="caution">
    <text evidence="6">The sequence shown here is derived from an EMBL/GenBank/DDBJ whole genome shotgun (WGS) entry which is preliminary data.</text>
</comment>
<dbReference type="EMBL" id="LDJR01000031">
    <property type="protein sequence ID" value="OAK73531.1"/>
    <property type="molecule type" value="Genomic_DNA"/>
</dbReference>
<dbReference type="STRING" id="217031.ABB05_06785"/>